<keyword evidence="3" id="KW-0813">Transport</keyword>
<gene>
    <name evidence="12" type="ORF">AWB79_07272</name>
</gene>
<feature type="transmembrane region" description="Helical" evidence="10">
    <location>
        <begin position="130"/>
        <end position="150"/>
    </location>
</feature>
<accession>A0A158DMX9</accession>
<dbReference type="GO" id="GO:0015293">
    <property type="term" value="F:symporter activity"/>
    <property type="evidence" value="ECO:0007669"/>
    <property type="project" value="UniProtKB-KW"/>
</dbReference>
<evidence type="ECO:0000313" key="13">
    <source>
        <dbReference type="Proteomes" id="UP000054851"/>
    </source>
</evidence>
<evidence type="ECO:0000256" key="8">
    <source>
        <dbReference type="ARBA" id="ARBA00023136"/>
    </source>
</evidence>
<dbReference type="STRING" id="1777140.AWB79_07272"/>
<evidence type="ECO:0000313" key="12">
    <source>
        <dbReference type="EMBL" id="SAK95833.1"/>
    </source>
</evidence>
<evidence type="ECO:0000256" key="6">
    <source>
        <dbReference type="ARBA" id="ARBA00022847"/>
    </source>
</evidence>
<name>A0A158DMX9_9BURK</name>
<keyword evidence="5 10" id="KW-0812">Transmembrane</keyword>
<feature type="transmembrane region" description="Helical" evidence="10">
    <location>
        <begin position="206"/>
        <end position="225"/>
    </location>
</feature>
<evidence type="ECO:0000256" key="2">
    <source>
        <dbReference type="ARBA" id="ARBA00008240"/>
    </source>
</evidence>
<evidence type="ECO:0000256" key="3">
    <source>
        <dbReference type="ARBA" id="ARBA00022448"/>
    </source>
</evidence>
<reference evidence="12" key="1">
    <citation type="submission" date="2016-01" db="EMBL/GenBank/DDBJ databases">
        <authorList>
            <person name="Peeters C."/>
        </authorList>
    </citation>
    <scope>NUCLEOTIDE SEQUENCE</scope>
    <source>
        <strain evidence="12">LMG 29322</strain>
    </source>
</reference>
<dbReference type="PANTHER" id="PTHR43528">
    <property type="entry name" value="ALPHA-KETOGLUTARATE PERMEASE"/>
    <property type="match status" value="1"/>
</dbReference>
<dbReference type="InterPro" id="IPR051084">
    <property type="entry name" value="H+-coupled_symporters"/>
</dbReference>
<feature type="transmembrane region" description="Helical" evidence="10">
    <location>
        <begin position="72"/>
        <end position="94"/>
    </location>
</feature>
<dbReference type="RefSeq" id="WP_332459681.1">
    <property type="nucleotide sequence ID" value="NZ_FCOA02000050.1"/>
</dbReference>
<keyword evidence="7 10" id="KW-1133">Transmembrane helix</keyword>
<evidence type="ECO:0000256" key="9">
    <source>
        <dbReference type="SAM" id="MobiDB-lite"/>
    </source>
</evidence>
<dbReference type="FunFam" id="1.20.1250.20:FF:000001">
    <property type="entry name" value="Dicarboxylate MFS transporter"/>
    <property type="match status" value="1"/>
</dbReference>
<dbReference type="PANTHER" id="PTHR43528:SF1">
    <property type="entry name" value="ALPHA-KETOGLUTARATE PERMEASE"/>
    <property type="match status" value="1"/>
</dbReference>
<dbReference type="EMBL" id="FCOA02000050">
    <property type="protein sequence ID" value="SAK95833.1"/>
    <property type="molecule type" value="Genomic_DNA"/>
</dbReference>
<dbReference type="PROSITE" id="PS00217">
    <property type="entry name" value="SUGAR_TRANSPORT_2"/>
    <property type="match status" value="1"/>
</dbReference>
<organism evidence="12 13">
    <name type="scientific">Caballeronia hypogeia</name>
    <dbReference type="NCBI Taxonomy" id="1777140"/>
    <lineage>
        <taxon>Bacteria</taxon>
        <taxon>Pseudomonadati</taxon>
        <taxon>Pseudomonadota</taxon>
        <taxon>Betaproteobacteria</taxon>
        <taxon>Burkholderiales</taxon>
        <taxon>Burkholderiaceae</taxon>
        <taxon>Caballeronia</taxon>
    </lineage>
</organism>
<evidence type="ECO:0000256" key="1">
    <source>
        <dbReference type="ARBA" id="ARBA00004651"/>
    </source>
</evidence>
<feature type="transmembrane region" description="Helical" evidence="10">
    <location>
        <begin position="386"/>
        <end position="407"/>
    </location>
</feature>
<comment type="subcellular location">
    <subcellularLocation>
        <location evidence="1">Cell membrane</location>
        <topology evidence="1">Multi-pass membrane protein</topology>
    </subcellularLocation>
</comment>
<dbReference type="AlphaFoldDB" id="A0A158DMX9"/>
<dbReference type="InterPro" id="IPR011701">
    <property type="entry name" value="MFS"/>
</dbReference>
<dbReference type="PROSITE" id="PS50850">
    <property type="entry name" value="MFS"/>
    <property type="match status" value="1"/>
</dbReference>
<evidence type="ECO:0000256" key="5">
    <source>
        <dbReference type="ARBA" id="ARBA00022692"/>
    </source>
</evidence>
<sequence length="446" mass="48668">MNQYNTTAAPLDDPQPHAERMGRQQTAASMPVRSVVAGTIGNAFEWFDWSVYTTFAVFFSHRFFPSGNATSALLSTFAVFAVGFAMRPLGGWAIGTLSDRLGRRAALTVSITMMAGSSLAISLLPTYETIGLAAPALLVLFRLIQGLAVGGEYAAATTFVGETAPAHKRGFFGSWVFFTTALGLLMASALAWILTHLLSREAMSDYGWRIPFFIGGVGALVGFWIRRTVSETPAFLEMEQRREHAPKRSLKWLLREHRTATWRLIGFSVLGAFAFYLFTAYLPVYAIQHAGAEPGTAYAASTIGLLIYMLSQPFFGMLSDRIGRRPQLIVYALGYALFVYPVVLATGASLGSILLVDLFGLLLYGLYSAIAPAVMVEMFSTEVRGVGIGAVYNTVVALLGGTTPYLMAWLQSQHRENWFLLYVSAGAVVSLVTYWIMPETKGRALT</sequence>
<dbReference type="InterPro" id="IPR005829">
    <property type="entry name" value="Sugar_transporter_CS"/>
</dbReference>
<proteinExistence type="inferred from homology"/>
<feature type="transmembrane region" description="Helical" evidence="10">
    <location>
        <begin position="353"/>
        <end position="374"/>
    </location>
</feature>
<feature type="transmembrane region" description="Helical" evidence="10">
    <location>
        <begin position="419"/>
        <end position="437"/>
    </location>
</feature>
<feature type="transmembrane region" description="Helical" evidence="10">
    <location>
        <begin position="171"/>
        <end position="194"/>
    </location>
</feature>
<feature type="domain" description="Major facilitator superfamily (MFS) profile" evidence="11">
    <location>
        <begin position="34"/>
        <end position="441"/>
    </location>
</feature>
<feature type="transmembrane region" description="Helical" evidence="10">
    <location>
        <begin position="296"/>
        <end position="316"/>
    </location>
</feature>
<evidence type="ECO:0000256" key="7">
    <source>
        <dbReference type="ARBA" id="ARBA00022989"/>
    </source>
</evidence>
<dbReference type="PROSITE" id="PS00216">
    <property type="entry name" value="SUGAR_TRANSPORT_1"/>
    <property type="match status" value="1"/>
</dbReference>
<protein>
    <submittedName>
        <fullName evidence="12">Major facilitator transporter</fullName>
    </submittedName>
</protein>
<keyword evidence="13" id="KW-1185">Reference proteome</keyword>
<evidence type="ECO:0000256" key="4">
    <source>
        <dbReference type="ARBA" id="ARBA00022475"/>
    </source>
</evidence>
<keyword evidence="6" id="KW-0769">Symport</keyword>
<feature type="region of interest" description="Disordered" evidence="9">
    <location>
        <begin position="1"/>
        <end position="26"/>
    </location>
</feature>
<feature type="transmembrane region" description="Helical" evidence="10">
    <location>
        <begin position="106"/>
        <end position="124"/>
    </location>
</feature>
<evidence type="ECO:0000259" key="11">
    <source>
        <dbReference type="PROSITE" id="PS50850"/>
    </source>
</evidence>
<dbReference type="Proteomes" id="UP000054851">
    <property type="component" value="Unassembled WGS sequence"/>
</dbReference>
<dbReference type="InterPro" id="IPR020846">
    <property type="entry name" value="MFS_dom"/>
</dbReference>
<feature type="transmembrane region" description="Helical" evidence="10">
    <location>
        <begin position="264"/>
        <end position="284"/>
    </location>
</feature>
<comment type="similarity">
    <text evidence="2">Belongs to the major facilitator superfamily. Metabolite:H+ Symporter (MHS) family (TC 2.A.1.6) family.</text>
</comment>
<dbReference type="Pfam" id="PF07690">
    <property type="entry name" value="MFS_1"/>
    <property type="match status" value="1"/>
</dbReference>
<dbReference type="Gene3D" id="1.20.1250.20">
    <property type="entry name" value="MFS general substrate transporter like domains"/>
    <property type="match status" value="2"/>
</dbReference>
<feature type="transmembrane region" description="Helical" evidence="10">
    <location>
        <begin position="328"/>
        <end position="347"/>
    </location>
</feature>
<evidence type="ECO:0000256" key="10">
    <source>
        <dbReference type="SAM" id="Phobius"/>
    </source>
</evidence>
<dbReference type="GO" id="GO:0005886">
    <property type="term" value="C:plasma membrane"/>
    <property type="evidence" value="ECO:0007669"/>
    <property type="project" value="UniProtKB-SubCell"/>
</dbReference>
<dbReference type="SUPFAM" id="SSF103473">
    <property type="entry name" value="MFS general substrate transporter"/>
    <property type="match status" value="1"/>
</dbReference>
<keyword evidence="4" id="KW-1003">Cell membrane</keyword>
<keyword evidence="8 10" id="KW-0472">Membrane</keyword>
<dbReference type="InterPro" id="IPR036259">
    <property type="entry name" value="MFS_trans_sf"/>
</dbReference>
<comment type="caution">
    <text evidence="12">The sequence shown here is derived from an EMBL/GenBank/DDBJ whole genome shotgun (WGS) entry which is preliminary data.</text>
</comment>